<feature type="domain" description="LiaI-LiaF-like transmembrane region" evidence="2">
    <location>
        <begin position="7"/>
        <end position="45"/>
    </location>
</feature>
<proteinExistence type="predicted"/>
<dbReference type="EMBL" id="DXHX01000171">
    <property type="protein sequence ID" value="HIV75802.1"/>
    <property type="molecule type" value="Genomic_DNA"/>
</dbReference>
<reference evidence="3" key="1">
    <citation type="journal article" date="2021" name="PeerJ">
        <title>Extensive microbial diversity within the chicken gut microbiome revealed by metagenomics and culture.</title>
        <authorList>
            <person name="Gilroy R."/>
            <person name="Ravi A."/>
            <person name="Getino M."/>
            <person name="Pursley I."/>
            <person name="Horton D.L."/>
            <person name="Alikhan N.F."/>
            <person name="Baker D."/>
            <person name="Gharbi K."/>
            <person name="Hall N."/>
            <person name="Watson M."/>
            <person name="Adriaenssens E.M."/>
            <person name="Foster-Nyarko E."/>
            <person name="Jarju S."/>
            <person name="Secka A."/>
            <person name="Antonio M."/>
            <person name="Oren A."/>
            <person name="Chaudhuri R.R."/>
            <person name="La Ragione R."/>
            <person name="Hildebrand F."/>
            <person name="Pallen M.J."/>
        </authorList>
    </citation>
    <scope>NUCLEOTIDE SEQUENCE</scope>
    <source>
        <strain evidence="3">CHK169-2315</strain>
    </source>
</reference>
<sequence length="160" mass="18858">MKKQHAFVAYLLIGFGTYFLIRQLDLQLFANFYSWPTFLLIVGIAYLIHGFTIKNEDDIFIGVILTGLGIHFHGIENYRFWFDHWSIFALIFGLAYMIRFWRTKKGFIPGVILLTIAFFMIFSVSLPSWFTWIYGVVEFLETFWPVALIAIGLYLLKFKK</sequence>
<dbReference type="Pfam" id="PF18917">
    <property type="entry name" value="LiaI-LiaF-like_TM1"/>
    <property type="match status" value="1"/>
</dbReference>
<dbReference type="AlphaFoldDB" id="A0A9D1PPG5"/>
<keyword evidence="1" id="KW-1133">Transmembrane helix</keyword>
<keyword evidence="1" id="KW-0472">Membrane</keyword>
<dbReference type="Proteomes" id="UP000823937">
    <property type="component" value="Unassembled WGS sequence"/>
</dbReference>
<comment type="caution">
    <text evidence="3">The sequence shown here is derived from an EMBL/GenBank/DDBJ whole genome shotgun (WGS) entry which is preliminary data.</text>
</comment>
<keyword evidence="1" id="KW-0812">Transmembrane</keyword>
<reference evidence="3" key="2">
    <citation type="submission" date="2021-04" db="EMBL/GenBank/DDBJ databases">
        <authorList>
            <person name="Gilroy R."/>
        </authorList>
    </citation>
    <scope>NUCLEOTIDE SEQUENCE</scope>
    <source>
        <strain evidence="3">CHK169-2315</strain>
    </source>
</reference>
<evidence type="ECO:0000259" key="2">
    <source>
        <dbReference type="Pfam" id="PF18917"/>
    </source>
</evidence>
<dbReference type="InterPro" id="IPR043726">
    <property type="entry name" value="LiaI-LiaF-like_TM1"/>
</dbReference>
<evidence type="ECO:0000313" key="4">
    <source>
        <dbReference type="Proteomes" id="UP000823937"/>
    </source>
</evidence>
<feature type="transmembrane region" description="Helical" evidence="1">
    <location>
        <begin position="59"/>
        <end position="75"/>
    </location>
</feature>
<evidence type="ECO:0000256" key="1">
    <source>
        <dbReference type="SAM" id="Phobius"/>
    </source>
</evidence>
<name>A0A9D1PPG5_9BACI</name>
<organism evidence="3 4">
    <name type="scientific">Candidatus Pseudogracilibacillus intestinigallinarum</name>
    <dbReference type="NCBI Taxonomy" id="2838742"/>
    <lineage>
        <taxon>Bacteria</taxon>
        <taxon>Bacillati</taxon>
        <taxon>Bacillota</taxon>
        <taxon>Bacilli</taxon>
        <taxon>Bacillales</taxon>
        <taxon>Bacillaceae</taxon>
        <taxon>Pseudogracilibacillus</taxon>
    </lineage>
</organism>
<feature type="transmembrane region" description="Helical" evidence="1">
    <location>
        <begin position="107"/>
        <end position="126"/>
    </location>
</feature>
<protein>
    <recommendedName>
        <fullName evidence="2">LiaI-LiaF-like transmembrane region domain-containing protein</fullName>
    </recommendedName>
</protein>
<feature type="transmembrane region" description="Helical" evidence="1">
    <location>
        <begin position="132"/>
        <end position="156"/>
    </location>
</feature>
<feature type="transmembrane region" description="Helical" evidence="1">
    <location>
        <begin position="81"/>
        <end position="100"/>
    </location>
</feature>
<feature type="transmembrane region" description="Helical" evidence="1">
    <location>
        <begin position="30"/>
        <end position="47"/>
    </location>
</feature>
<gene>
    <name evidence="3" type="ORF">H9895_12065</name>
</gene>
<evidence type="ECO:0000313" key="3">
    <source>
        <dbReference type="EMBL" id="HIV75802.1"/>
    </source>
</evidence>
<feature type="transmembrane region" description="Helical" evidence="1">
    <location>
        <begin position="7"/>
        <end position="24"/>
    </location>
</feature>
<accession>A0A9D1PPG5</accession>